<organism evidence="1 2">
    <name type="scientific">Pinibacter soli</name>
    <dbReference type="NCBI Taxonomy" id="3044211"/>
    <lineage>
        <taxon>Bacteria</taxon>
        <taxon>Pseudomonadati</taxon>
        <taxon>Bacteroidota</taxon>
        <taxon>Chitinophagia</taxon>
        <taxon>Chitinophagales</taxon>
        <taxon>Chitinophagaceae</taxon>
        <taxon>Pinibacter</taxon>
    </lineage>
</organism>
<accession>A0ABT6RB67</accession>
<name>A0ABT6RB67_9BACT</name>
<protein>
    <submittedName>
        <fullName evidence="1">Uncharacterized protein</fullName>
    </submittedName>
</protein>
<gene>
    <name evidence="1" type="ORF">QJ048_05125</name>
</gene>
<evidence type="ECO:0000313" key="1">
    <source>
        <dbReference type="EMBL" id="MDI3319142.1"/>
    </source>
</evidence>
<proteinExistence type="predicted"/>
<sequence length="158" mass="18365">MFTYPIYKALKEQLKNIAPCFFFINQYLKSKDNTSYRVPAIYIELPKKCRVDSYAKGVKVLRKALVRVHIISYAPFKNADNSVQDGAIAEHQKLIANVQDLLDGKVVRNLNDELLTQQFILKEANEMNYQEMCVFSVFTYSTDIYFRPEQKIKQPGIL</sequence>
<dbReference type="RefSeq" id="WP_282333257.1">
    <property type="nucleotide sequence ID" value="NZ_JASBRG010000003.1"/>
</dbReference>
<dbReference type="EMBL" id="JASBRG010000003">
    <property type="protein sequence ID" value="MDI3319142.1"/>
    <property type="molecule type" value="Genomic_DNA"/>
</dbReference>
<reference evidence="1 2" key="1">
    <citation type="submission" date="2023-05" db="EMBL/GenBank/DDBJ databases">
        <title>Genome sequence of Pinibacter sp. MAH-24.</title>
        <authorList>
            <person name="Huq M.A."/>
        </authorList>
    </citation>
    <scope>NUCLEOTIDE SEQUENCE [LARGE SCALE GENOMIC DNA]</scope>
    <source>
        <strain evidence="1 2">MAH-24</strain>
    </source>
</reference>
<keyword evidence="2" id="KW-1185">Reference proteome</keyword>
<dbReference type="Proteomes" id="UP001226434">
    <property type="component" value="Unassembled WGS sequence"/>
</dbReference>
<evidence type="ECO:0000313" key="2">
    <source>
        <dbReference type="Proteomes" id="UP001226434"/>
    </source>
</evidence>
<comment type="caution">
    <text evidence="1">The sequence shown here is derived from an EMBL/GenBank/DDBJ whole genome shotgun (WGS) entry which is preliminary data.</text>
</comment>